<evidence type="ECO:0000256" key="8">
    <source>
        <dbReference type="ARBA" id="ARBA00023136"/>
    </source>
</evidence>
<name>A0A2R8ANF5_9RHOB</name>
<dbReference type="RefSeq" id="WP_146184022.1">
    <property type="nucleotide sequence ID" value="NZ_OMOI01000001.1"/>
</dbReference>
<keyword evidence="4" id="KW-0812">Transmembrane</keyword>
<dbReference type="Gene3D" id="1.25.40.10">
    <property type="entry name" value="Tetratricopeptide repeat domain"/>
    <property type="match status" value="1"/>
</dbReference>
<proteinExistence type="predicted"/>
<keyword evidence="7" id="KW-0333">Golgi apparatus</keyword>
<evidence type="ECO:0000256" key="4">
    <source>
        <dbReference type="ARBA" id="ARBA00022692"/>
    </source>
</evidence>
<dbReference type="OrthoDB" id="9787190at2"/>
<evidence type="ECO:0000256" key="3">
    <source>
        <dbReference type="ARBA" id="ARBA00022679"/>
    </source>
</evidence>
<comment type="subcellular location">
    <subcellularLocation>
        <location evidence="1">Golgi apparatus membrane</location>
        <topology evidence="1">Single-pass type II membrane protein</topology>
    </subcellularLocation>
</comment>
<sequence length="791" mass="88227">MTSLNALAAECRHRVKIRLLSQGWKLPGSAGSLLLEKRAQELLNSGQVQSAEEMFTLLRARPGYEDTASSGLALVYQAQDRWDEAAEILKKLYASDRRNRSFAARYGTALTELGRSAEYLQLLLGDKEMGLLNDEDSFQLAKLEAQQSNRVLDHQTIKLFYKKSQESFAISSAYFSSLINLGLLTEAEVVLNEFAKNFPNRSGKLNQYRARLDRHMPSHQQLAKPRKSDTTFGYPRTSPKFAQQLRQLMVQRKTGQAFKLVQKEKGFRDNIHVLKIETEILLAHGDATGAVKTAIQAVRLCENYESLSRLHSALISKGWIVFADHVADYISARKPDTLGKYETLAAIELERGHWCDARDWAAKNLVHDPLNTICLQVLAEASFQMGDTERSYGCGLALATQDPRFYAEDPAIRELATSDTRSKIQSIADSLPEEDGAIIDEDMVEALSAIMPNKHAFKAYPRSPSHVDACMKKLKQVEDEGGTAAVFNDMEASAELVLSTIASQASAGAVCARVADLSRKAGNLQEAHNWYERACFVNKRSSLYVTRMKRFIAETSPKYMCKSPDRVAILLLSCAPNLSRARVLAAQLHDASGKDVILLWAKDDQSGFTLEDRDFGAELVVPCSDGYQALPRKILLAYRFLAVNTNCRGVFKIDDDVFVHDGPRMKSMIDMCSQSGVSYLGNLTKLNSAVYHHGRNLQVGEKRRVAVHSQVEYCNGAGGYYLSRSALREILVVGLREYGVPNHPAVFEDVMIGEILHRVGIRPIHLNTSRVGGYSIDVYEPMSLLKRGVWE</sequence>
<dbReference type="Proteomes" id="UP000244911">
    <property type="component" value="Unassembled WGS sequence"/>
</dbReference>
<organism evidence="9 10">
    <name type="scientific">Aliiroseovarius pelagivivens</name>
    <dbReference type="NCBI Taxonomy" id="1639690"/>
    <lineage>
        <taxon>Bacteria</taxon>
        <taxon>Pseudomonadati</taxon>
        <taxon>Pseudomonadota</taxon>
        <taxon>Alphaproteobacteria</taxon>
        <taxon>Rhodobacterales</taxon>
        <taxon>Paracoccaceae</taxon>
        <taxon>Aliiroseovarius</taxon>
    </lineage>
</organism>
<accession>A0A2R8ANF5</accession>
<keyword evidence="10" id="KW-1185">Reference proteome</keyword>
<evidence type="ECO:0000313" key="9">
    <source>
        <dbReference type="EMBL" id="SPF77419.1"/>
    </source>
</evidence>
<evidence type="ECO:0000256" key="1">
    <source>
        <dbReference type="ARBA" id="ARBA00004323"/>
    </source>
</evidence>
<gene>
    <name evidence="9" type="primary">lapB_1</name>
    <name evidence="9" type="ORF">ALP8811_02446</name>
</gene>
<dbReference type="InterPro" id="IPR011990">
    <property type="entry name" value="TPR-like_helical_dom_sf"/>
</dbReference>
<keyword evidence="2" id="KW-0328">Glycosyltransferase</keyword>
<dbReference type="GO" id="GO:0016020">
    <property type="term" value="C:membrane"/>
    <property type="evidence" value="ECO:0007669"/>
    <property type="project" value="InterPro"/>
</dbReference>
<evidence type="ECO:0000256" key="5">
    <source>
        <dbReference type="ARBA" id="ARBA00022968"/>
    </source>
</evidence>
<evidence type="ECO:0000313" key="10">
    <source>
        <dbReference type="Proteomes" id="UP000244911"/>
    </source>
</evidence>
<evidence type="ECO:0000256" key="2">
    <source>
        <dbReference type="ARBA" id="ARBA00022676"/>
    </source>
</evidence>
<keyword evidence="3" id="KW-0808">Transferase</keyword>
<dbReference type="AlphaFoldDB" id="A0A2R8ANF5"/>
<dbReference type="GO" id="GO:0016758">
    <property type="term" value="F:hexosyltransferase activity"/>
    <property type="evidence" value="ECO:0007669"/>
    <property type="project" value="InterPro"/>
</dbReference>
<dbReference type="EMBL" id="OMOI01000001">
    <property type="protein sequence ID" value="SPF77419.1"/>
    <property type="molecule type" value="Genomic_DNA"/>
</dbReference>
<dbReference type="InterPro" id="IPR002659">
    <property type="entry name" value="Glyco_trans_31"/>
</dbReference>
<keyword evidence="5" id="KW-0735">Signal-anchor</keyword>
<reference evidence="9 10" key="1">
    <citation type="submission" date="2018-03" db="EMBL/GenBank/DDBJ databases">
        <authorList>
            <person name="Keele B.F."/>
        </authorList>
    </citation>
    <scope>NUCLEOTIDE SEQUENCE [LARGE SCALE GENOMIC DNA]</scope>
    <source>
        <strain evidence="9 10">CECT 8811</strain>
    </source>
</reference>
<evidence type="ECO:0000256" key="6">
    <source>
        <dbReference type="ARBA" id="ARBA00022989"/>
    </source>
</evidence>
<dbReference type="SUPFAM" id="SSF48452">
    <property type="entry name" value="TPR-like"/>
    <property type="match status" value="1"/>
</dbReference>
<keyword evidence="8" id="KW-0472">Membrane</keyword>
<dbReference type="Pfam" id="PF01762">
    <property type="entry name" value="Galactosyl_T"/>
    <property type="match status" value="1"/>
</dbReference>
<dbReference type="Gene3D" id="3.90.550.50">
    <property type="match status" value="1"/>
</dbReference>
<protein>
    <submittedName>
        <fullName evidence="9">Lipopolysaccharide assembly protein B</fullName>
    </submittedName>
</protein>
<keyword evidence="6" id="KW-1133">Transmembrane helix</keyword>
<evidence type="ECO:0000256" key="7">
    <source>
        <dbReference type="ARBA" id="ARBA00023034"/>
    </source>
</evidence>